<comment type="caution">
    <text evidence="2">The sequence shown here is derived from an EMBL/GenBank/DDBJ whole genome shotgun (WGS) entry which is preliminary data.</text>
</comment>
<gene>
    <name evidence="2" type="ORF">JOF36_002704</name>
</gene>
<organism evidence="2 3">
    <name type="scientific">Pseudonocardia parietis</name>
    <dbReference type="NCBI Taxonomy" id="570936"/>
    <lineage>
        <taxon>Bacteria</taxon>
        <taxon>Bacillati</taxon>
        <taxon>Actinomycetota</taxon>
        <taxon>Actinomycetes</taxon>
        <taxon>Pseudonocardiales</taxon>
        <taxon>Pseudonocardiaceae</taxon>
        <taxon>Pseudonocardia</taxon>
    </lineage>
</organism>
<accession>A0ABS4VSV0</accession>
<evidence type="ECO:0000313" key="3">
    <source>
        <dbReference type="Proteomes" id="UP001519295"/>
    </source>
</evidence>
<dbReference type="Proteomes" id="UP001519295">
    <property type="component" value="Unassembled WGS sequence"/>
</dbReference>
<feature type="compositionally biased region" description="Low complexity" evidence="1">
    <location>
        <begin position="1"/>
        <end position="14"/>
    </location>
</feature>
<keyword evidence="3" id="KW-1185">Reference proteome</keyword>
<reference evidence="2 3" key="1">
    <citation type="submission" date="2021-03" db="EMBL/GenBank/DDBJ databases">
        <title>Sequencing the genomes of 1000 actinobacteria strains.</title>
        <authorList>
            <person name="Klenk H.-P."/>
        </authorList>
    </citation>
    <scope>NUCLEOTIDE SEQUENCE [LARGE SCALE GENOMIC DNA]</scope>
    <source>
        <strain evidence="2 3">DSM 45256</strain>
    </source>
</reference>
<dbReference type="EMBL" id="JAGINU010000001">
    <property type="protein sequence ID" value="MBP2367008.1"/>
    <property type="molecule type" value="Genomic_DNA"/>
</dbReference>
<evidence type="ECO:0000313" key="2">
    <source>
        <dbReference type="EMBL" id="MBP2367008.1"/>
    </source>
</evidence>
<feature type="region of interest" description="Disordered" evidence="1">
    <location>
        <begin position="1"/>
        <end position="29"/>
    </location>
</feature>
<dbReference type="RefSeq" id="WP_210027100.1">
    <property type="nucleotide sequence ID" value="NZ_JAGINU010000001.1"/>
</dbReference>
<sequence>MARAGHGAARPGATRRGETRRGCGGVRRDPGFGAFSANGPCGFGCEGHLSVVAA</sequence>
<evidence type="ECO:0000256" key="1">
    <source>
        <dbReference type="SAM" id="MobiDB-lite"/>
    </source>
</evidence>
<protein>
    <submittedName>
        <fullName evidence="2">Uncharacterized protein</fullName>
    </submittedName>
</protein>
<feature type="compositionally biased region" description="Basic and acidic residues" evidence="1">
    <location>
        <begin position="15"/>
        <end position="29"/>
    </location>
</feature>
<proteinExistence type="predicted"/>
<name>A0ABS4VSV0_9PSEU</name>